<organism evidence="2 3">
    <name type="scientific">Aspergillus sclerotialis</name>
    <dbReference type="NCBI Taxonomy" id="2070753"/>
    <lineage>
        <taxon>Eukaryota</taxon>
        <taxon>Fungi</taxon>
        <taxon>Dikarya</taxon>
        <taxon>Ascomycota</taxon>
        <taxon>Pezizomycotina</taxon>
        <taxon>Eurotiomycetes</taxon>
        <taxon>Eurotiomycetidae</taxon>
        <taxon>Eurotiales</taxon>
        <taxon>Aspergillaceae</taxon>
        <taxon>Aspergillus</taxon>
        <taxon>Aspergillus subgen. Polypaecilum</taxon>
    </lineage>
</organism>
<keyword evidence="3" id="KW-1185">Reference proteome</keyword>
<dbReference type="GO" id="GO:0004674">
    <property type="term" value="F:protein serine/threonine kinase activity"/>
    <property type="evidence" value="ECO:0007669"/>
    <property type="project" value="TreeGrafter"/>
</dbReference>
<dbReference type="GO" id="GO:0005524">
    <property type="term" value="F:ATP binding"/>
    <property type="evidence" value="ECO:0007669"/>
    <property type="project" value="InterPro"/>
</dbReference>
<name>A0A3A2ZME5_9EURO</name>
<dbReference type="OrthoDB" id="626167at2759"/>
<dbReference type="PROSITE" id="PS50011">
    <property type="entry name" value="PROTEIN_KINASE_DOM"/>
    <property type="match status" value="1"/>
</dbReference>
<dbReference type="Pfam" id="PF00069">
    <property type="entry name" value="Pkinase"/>
    <property type="match status" value="1"/>
</dbReference>
<reference evidence="3" key="1">
    <citation type="submission" date="2017-02" db="EMBL/GenBank/DDBJ databases">
        <authorList>
            <person name="Tafer H."/>
            <person name="Lopandic K."/>
        </authorList>
    </citation>
    <scope>NUCLEOTIDE SEQUENCE [LARGE SCALE GENOMIC DNA]</scope>
    <source>
        <strain evidence="3">CBS 366.77</strain>
    </source>
</reference>
<dbReference type="SMART" id="SM00220">
    <property type="entry name" value="S_TKc"/>
    <property type="match status" value="1"/>
</dbReference>
<protein>
    <submittedName>
        <fullName evidence="2">STYKc</fullName>
    </submittedName>
</protein>
<dbReference type="GO" id="GO:0005634">
    <property type="term" value="C:nucleus"/>
    <property type="evidence" value="ECO:0007669"/>
    <property type="project" value="TreeGrafter"/>
</dbReference>
<evidence type="ECO:0000313" key="2">
    <source>
        <dbReference type="EMBL" id="RJE24398.1"/>
    </source>
</evidence>
<dbReference type="Proteomes" id="UP000266188">
    <property type="component" value="Unassembled WGS sequence"/>
</dbReference>
<dbReference type="GO" id="GO:0005737">
    <property type="term" value="C:cytoplasm"/>
    <property type="evidence" value="ECO:0007669"/>
    <property type="project" value="TreeGrafter"/>
</dbReference>
<dbReference type="AlphaFoldDB" id="A0A3A2ZME5"/>
<sequence length="417" mass="47000">MPLLLELEPPPLPDAIFSLIPENDEATEAIWLPDNSGLRTKLEDGPPALTISLTNETKNDRIVVTLGRTDADNAKGFKPGRPRQILLQQMSVEDMILGMGGECDLYQFRVVLHIDAPDLMGILHDRGFRSPSTTDSTLQSMVTTIREGNNNIRYVVTAFLGQGNFGMSRECIDVESGKYRVVKTSRDKFRPSFSLRREIEVLSTISHEHIDQIIGFHIKSSSQRLDIIMREETQDGNLRALVRQERPTHDIANQLLVQILHALEYLDSRSLIHGDVKPTNILYHNRSDGFHYILTDVGLTNLLDNSNSSCSGALLFQAPEISKGREKSPKMDVWSLFVTYLWVTNSKGFRQSTGDLKDSKSIQAKVRRICDERRASKTIRLLCGMATEDPKCASQHRRHWICILKPTVRLGGGRRGI</sequence>
<feature type="domain" description="Protein kinase" evidence="1">
    <location>
        <begin position="154"/>
        <end position="417"/>
    </location>
</feature>
<dbReference type="InterPro" id="IPR011009">
    <property type="entry name" value="Kinase-like_dom_sf"/>
</dbReference>
<dbReference type="PROSITE" id="PS00108">
    <property type="entry name" value="PROTEIN_KINASE_ST"/>
    <property type="match status" value="1"/>
</dbReference>
<accession>A0A3A2ZME5</accession>
<dbReference type="STRING" id="2070753.A0A3A2ZME5"/>
<dbReference type="SUPFAM" id="SSF56112">
    <property type="entry name" value="Protein kinase-like (PK-like)"/>
    <property type="match status" value="1"/>
</dbReference>
<dbReference type="InterPro" id="IPR000719">
    <property type="entry name" value="Prot_kinase_dom"/>
</dbReference>
<evidence type="ECO:0000313" key="3">
    <source>
        <dbReference type="Proteomes" id="UP000266188"/>
    </source>
</evidence>
<dbReference type="EMBL" id="MVGC01000082">
    <property type="protein sequence ID" value="RJE24398.1"/>
    <property type="molecule type" value="Genomic_DNA"/>
</dbReference>
<dbReference type="InterPro" id="IPR008271">
    <property type="entry name" value="Ser/Thr_kinase_AS"/>
</dbReference>
<gene>
    <name evidence="2" type="ORF">PHISCL_03252</name>
</gene>
<dbReference type="Gene3D" id="1.10.510.10">
    <property type="entry name" value="Transferase(Phosphotransferase) domain 1"/>
    <property type="match status" value="1"/>
</dbReference>
<dbReference type="GO" id="GO:0044773">
    <property type="term" value="P:mitotic DNA damage checkpoint signaling"/>
    <property type="evidence" value="ECO:0007669"/>
    <property type="project" value="TreeGrafter"/>
</dbReference>
<dbReference type="PANTHER" id="PTHR44167:SF24">
    <property type="entry name" value="SERINE_THREONINE-PROTEIN KINASE CHK2"/>
    <property type="match status" value="1"/>
</dbReference>
<dbReference type="PANTHER" id="PTHR44167">
    <property type="entry name" value="OVARIAN-SPECIFIC SERINE/THREONINE-PROTEIN KINASE LOK-RELATED"/>
    <property type="match status" value="1"/>
</dbReference>
<proteinExistence type="predicted"/>
<dbReference type="CDD" id="cd00180">
    <property type="entry name" value="PKc"/>
    <property type="match status" value="1"/>
</dbReference>
<evidence type="ECO:0000259" key="1">
    <source>
        <dbReference type="PROSITE" id="PS50011"/>
    </source>
</evidence>
<comment type="caution">
    <text evidence="2">The sequence shown here is derived from an EMBL/GenBank/DDBJ whole genome shotgun (WGS) entry which is preliminary data.</text>
</comment>